<name>A0ACC0X0E0_9ROSI</name>
<keyword evidence="2" id="KW-1185">Reference proteome</keyword>
<reference evidence="2" key="1">
    <citation type="journal article" date="2023" name="G3 (Bethesda)">
        <title>Genome assembly and association tests identify interacting loci associated with vigor, precocity, and sex in interspecific pistachio rootstocks.</title>
        <authorList>
            <person name="Palmer W."/>
            <person name="Jacygrad E."/>
            <person name="Sagayaradj S."/>
            <person name="Cavanaugh K."/>
            <person name="Han R."/>
            <person name="Bertier L."/>
            <person name="Beede B."/>
            <person name="Kafkas S."/>
            <person name="Golino D."/>
            <person name="Preece J."/>
            <person name="Michelmore R."/>
        </authorList>
    </citation>
    <scope>NUCLEOTIDE SEQUENCE [LARGE SCALE GENOMIC DNA]</scope>
</reference>
<organism evidence="1 2">
    <name type="scientific">Pistacia integerrima</name>
    <dbReference type="NCBI Taxonomy" id="434235"/>
    <lineage>
        <taxon>Eukaryota</taxon>
        <taxon>Viridiplantae</taxon>
        <taxon>Streptophyta</taxon>
        <taxon>Embryophyta</taxon>
        <taxon>Tracheophyta</taxon>
        <taxon>Spermatophyta</taxon>
        <taxon>Magnoliopsida</taxon>
        <taxon>eudicotyledons</taxon>
        <taxon>Gunneridae</taxon>
        <taxon>Pentapetalae</taxon>
        <taxon>rosids</taxon>
        <taxon>malvids</taxon>
        <taxon>Sapindales</taxon>
        <taxon>Anacardiaceae</taxon>
        <taxon>Pistacia</taxon>
    </lineage>
</organism>
<comment type="caution">
    <text evidence="1">The sequence shown here is derived from an EMBL/GenBank/DDBJ whole genome shotgun (WGS) entry which is preliminary data.</text>
</comment>
<dbReference type="EMBL" id="CM047750">
    <property type="protein sequence ID" value="KAJ0007309.1"/>
    <property type="molecule type" value="Genomic_DNA"/>
</dbReference>
<proteinExistence type="predicted"/>
<gene>
    <name evidence="1" type="ORF">Pint_29988</name>
</gene>
<dbReference type="Proteomes" id="UP001163603">
    <property type="component" value="Chromosome 15"/>
</dbReference>
<evidence type="ECO:0000313" key="2">
    <source>
        <dbReference type="Proteomes" id="UP001163603"/>
    </source>
</evidence>
<protein>
    <submittedName>
        <fullName evidence="1">Uncharacterized protein</fullName>
    </submittedName>
</protein>
<accession>A0ACC0X0E0</accession>
<sequence>MQKEKRMSIIFAPFKFTSEALELLKATTMAESSFMFVKQKKLQLIKQALAHLWLGFIFYSKRETLAAMPLGLAAAADGSDSPTPGLAKKGNYSGCIAGAHP</sequence>
<evidence type="ECO:0000313" key="1">
    <source>
        <dbReference type="EMBL" id="KAJ0007309.1"/>
    </source>
</evidence>